<dbReference type="GO" id="GO:0009190">
    <property type="term" value="P:cyclic nucleotide biosynthetic process"/>
    <property type="evidence" value="ECO:0007669"/>
    <property type="project" value="InterPro"/>
</dbReference>
<dbReference type="InterPro" id="IPR001054">
    <property type="entry name" value="A/G_cyclase"/>
</dbReference>
<dbReference type="Gene3D" id="3.30.70.1230">
    <property type="entry name" value="Nucleotide cyclase"/>
    <property type="match status" value="1"/>
</dbReference>
<feature type="transmembrane region" description="Helical" evidence="1">
    <location>
        <begin position="53"/>
        <end position="77"/>
    </location>
</feature>
<gene>
    <name evidence="3" type="ORF">FUA24_21870</name>
</gene>
<proteinExistence type="predicted"/>
<dbReference type="GO" id="GO:0035556">
    <property type="term" value="P:intracellular signal transduction"/>
    <property type="evidence" value="ECO:0007669"/>
    <property type="project" value="InterPro"/>
</dbReference>
<dbReference type="Proteomes" id="UP000323930">
    <property type="component" value="Unassembled WGS sequence"/>
</dbReference>
<dbReference type="PANTHER" id="PTHR43081:SF1">
    <property type="entry name" value="ADENYLATE CYCLASE, TERMINAL-DIFFERENTIATION SPECIFIC"/>
    <property type="match status" value="1"/>
</dbReference>
<comment type="caution">
    <text evidence="3">The sequence shown here is derived from an EMBL/GenBank/DDBJ whole genome shotgun (WGS) entry which is preliminary data.</text>
</comment>
<organism evidence="3 4">
    <name type="scientific">Seonamhaeicola marinus</name>
    <dbReference type="NCBI Taxonomy" id="1912246"/>
    <lineage>
        <taxon>Bacteria</taxon>
        <taxon>Pseudomonadati</taxon>
        <taxon>Bacteroidota</taxon>
        <taxon>Flavobacteriia</taxon>
        <taxon>Flavobacteriales</taxon>
        <taxon>Flavobacteriaceae</taxon>
    </lineage>
</organism>
<dbReference type="InterPro" id="IPR050697">
    <property type="entry name" value="Adenylyl/Guanylyl_Cyclase_3/4"/>
</dbReference>
<protein>
    <submittedName>
        <fullName evidence="3">Adenylate/guanylate cyclase domain-containing protein</fullName>
    </submittedName>
</protein>
<keyword evidence="4" id="KW-1185">Reference proteome</keyword>
<dbReference type="GO" id="GO:0004016">
    <property type="term" value="F:adenylate cyclase activity"/>
    <property type="evidence" value="ECO:0007669"/>
    <property type="project" value="UniProtKB-ARBA"/>
</dbReference>
<dbReference type="CDD" id="cd07302">
    <property type="entry name" value="CHD"/>
    <property type="match status" value="1"/>
</dbReference>
<dbReference type="SUPFAM" id="SSF55073">
    <property type="entry name" value="Nucleotide cyclase"/>
    <property type="match status" value="1"/>
</dbReference>
<dbReference type="PROSITE" id="PS50125">
    <property type="entry name" value="GUANYLATE_CYCLASE_2"/>
    <property type="match status" value="1"/>
</dbReference>
<reference evidence="3 4" key="1">
    <citation type="submission" date="2019-08" db="EMBL/GenBank/DDBJ databases">
        <title>Seonamhaeicola sediminis sp. nov., isolated from marine sediment.</title>
        <authorList>
            <person name="Cao W.R."/>
        </authorList>
    </citation>
    <scope>NUCLEOTIDE SEQUENCE [LARGE SCALE GENOMIC DNA]</scope>
    <source>
        <strain evidence="3 4">B011</strain>
    </source>
</reference>
<keyword evidence="1" id="KW-0472">Membrane</keyword>
<sequence>MSLSAKTKYSIKRILPFGLIWLLLAWLIMWSEHIAIGNTTNTPSPSIALTPEILVFSSFSVFLLGCLVGILEVFYVNKLFTKFSFPKKLVSKLVLYVILMSFVILVLFWIAASIELKTPLFSEKAWHKYQTYFFSIHHLSTWIQLFFSLSVSLLYAEISDHIGQNVLLNFFTGKYHKPVTEDRVFMFVDMKDSTTIAESLENEHYFRLLRAFYDSFSNAIINNHGEIYQYVGDEIVITWKLKNGIHKNHCLHCFYDMKASLKKRSAYFEKNYGIVPDFKASLHSGKVTTGEIGALKKDIFFTGDVLNTCARILSLCAQYKADLLVSRTLIKELNTKNAFKVIALGDVNLKGKKENVEIVSIERL</sequence>
<dbReference type="PANTHER" id="PTHR43081">
    <property type="entry name" value="ADENYLATE CYCLASE, TERMINAL-DIFFERENTIATION SPECIFIC-RELATED"/>
    <property type="match status" value="1"/>
</dbReference>
<evidence type="ECO:0000259" key="2">
    <source>
        <dbReference type="PROSITE" id="PS50125"/>
    </source>
</evidence>
<keyword evidence="1" id="KW-0812">Transmembrane</keyword>
<feature type="transmembrane region" description="Helical" evidence="1">
    <location>
        <begin position="89"/>
        <end position="112"/>
    </location>
</feature>
<dbReference type="Pfam" id="PF00211">
    <property type="entry name" value="Guanylate_cyc"/>
    <property type="match status" value="1"/>
</dbReference>
<dbReference type="AlphaFoldDB" id="A0A5D0HKW3"/>
<feature type="domain" description="Guanylate cyclase" evidence="2">
    <location>
        <begin position="184"/>
        <end position="313"/>
    </location>
</feature>
<evidence type="ECO:0000313" key="4">
    <source>
        <dbReference type="Proteomes" id="UP000323930"/>
    </source>
</evidence>
<dbReference type="InterPro" id="IPR029787">
    <property type="entry name" value="Nucleotide_cyclase"/>
</dbReference>
<accession>A0A5D0HKW3</accession>
<dbReference type="OrthoDB" id="9768499at2"/>
<evidence type="ECO:0000313" key="3">
    <source>
        <dbReference type="EMBL" id="TYA69942.1"/>
    </source>
</evidence>
<keyword evidence="1" id="KW-1133">Transmembrane helix</keyword>
<dbReference type="RefSeq" id="WP_148545214.1">
    <property type="nucleotide sequence ID" value="NZ_VSDQ01000729.1"/>
</dbReference>
<name>A0A5D0HKW3_9FLAO</name>
<dbReference type="EMBL" id="VSDQ01000729">
    <property type="protein sequence ID" value="TYA69942.1"/>
    <property type="molecule type" value="Genomic_DNA"/>
</dbReference>
<evidence type="ECO:0000256" key="1">
    <source>
        <dbReference type="SAM" id="Phobius"/>
    </source>
</evidence>